<keyword evidence="3" id="KW-1185">Reference proteome</keyword>
<dbReference type="EMBL" id="KB445555">
    <property type="protein sequence ID" value="EMC96178.1"/>
    <property type="molecule type" value="Genomic_DNA"/>
</dbReference>
<dbReference type="AlphaFoldDB" id="M2MX98"/>
<proteinExistence type="predicted"/>
<organism evidence="2 3">
    <name type="scientific">Baudoinia panamericana (strain UAMH 10762)</name>
    <name type="common">Angels' share fungus</name>
    <name type="synonym">Baudoinia compniacensis (strain UAMH 10762)</name>
    <dbReference type="NCBI Taxonomy" id="717646"/>
    <lineage>
        <taxon>Eukaryota</taxon>
        <taxon>Fungi</taxon>
        <taxon>Dikarya</taxon>
        <taxon>Ascomycota</taxon>
        <taxon>Pezizomycotina</taxon>
        <taxon>Dothideomycetes</taxon>
        <taxon>Dothideomycetidae</taxon>
        <taxon>Mycosphaerellales</taxon>
        <taxon>Teratosphaeriaceae</taxon>
        <taxon>Baudoinia</taxon>
    </lineage>
</organism>
<evidence type="ECO:0000256" key="1">
    <source>
        <dbReference type="SAM" id="MobiDB-lite"/>
    </source>
</evidence>
<gene>
    <name evidence="2" type="ORF">BAUCODRAFT_465326</name>
</gene>
<dbReference type="GeneID" id="19114604"/>
<dbReference type="OrthoDB" id="3869427at2759"/>
<feature type="region of interest" description="Disordered" evidence="1">
    <location>
        <begin position="130"/>
        <end position="150"/>
    </location>
</feature>
<name>M2MX98_BAUPA</name>
<accession>M2MX98</accession>
<reference evidence="2 3" key="1">
    <citation type="journal article" date="2012" name="PLoS Pathog.">
        <title>Diverse lifestyles and strategies of plant pathogenesis encoded in the genomes of eighteen Dothideomycetes fungi.</title>
        <authorList>
            <person name="Ohm R.A."/>
            <person name="Feau N."/>
            <person name="Henrissat B."/>
            <person name="Schoch C.L."/>
            <person name="Horwitz B.A."/>
            <person name="Barry K.W."/>
            <person name="Condon B.J."/>
            <person name="Copeland A.C."/>
            <person name="Dhillon B."/>
            <person name="Glaser F."/>
            <person name="Hesse C.N."/>
            <person name="Kosti I."/>
            <person name="LaButti K."/>
            <person name="Lindquist E.A."/>
            <person name="Lucas S."/>
            <person name="Salamov A.A."/>
            <person name="Bradshaw R.E."/>
            <person name="Ciuffetti L."/>
            <person name="Hamelin R.C."/>
            <person name="Kema G.H.J."/>
            <person name="Lawrence C."/>
            <person name="Scott J.A."/>
            <person name="Spatafora J.W."/>
            <person name="Turgeon B.G."/>
            <person name="de Wit P.J.G.M."/>
            <person name="Zhong S."/>
            <person name="Goodwin S.B."/>
            <person name="Grigoriev I.V."/>
        </authorList>
    </citation>
    <scope>NUCLEOTIDE SEQUENCE [LARGE SCALE GENOMIC DNA]</scope>
    <source>
        <strain evidence="2 3">UAMH 10762</strain>
    </source>
</reference>
<evidence type="ECO:0000313" key="2">
    <source>
        <dbReference type="EMBL" id="EMC96178.1"/>
    </source>
</evidence>
<dbReference type="Proteomes" id="UP000011761">
    <property type="component" value="Unassembled WGS sequence"/>
</dbReference>
<sequence length="351" mass="39932">MDLAIIGKDLTAAVLKALSQAKTEDAPVDYVKLGSELVSLAPSPRFEQSATYGRNIFPFEKLPPELRRNVYRIAFTAEGHIKIMMHFKDSPFVKNKFKRWVTDAQHAKLYAPPPPRSCAEATIITKTEATSPYTSTSRADPLRQSSRLATSSTRCPAYGAQHSVTLLRVSRNVLAEAAPELYGANCFTFGNPYCFAKFAVEIRDNAKFLQDITIESINPVHTYRTLLQPLQTTVTLRRLELVLMRPTGRYFCRKPYASTMLWKAIKSLVYGTSKVQCPCGSNVKHQACIWYYRQKRFNAIEINLSNRPYIFETDELIGSSDTLLWTKRSEGVRLKERLRECWRNDPTAMII</sequence>
<dbReference type="HOGENOM" id="CLU_789855_0_0_1"/>
<dbReference type="KEGG" id="bcom:BAUCODRAFT_465326"/>
<feature type="compositionally biased region" description="Polar residues" evidence="1">
    <location>
        <begin position="131"/>
        <end position="150"/>
    </location>
</feature>
<dbReference type="PANTHER" id="PTHR38790">
    <property type="entry name" value="2EXR DOMAIN-CONTAINING PROTEIN-RELATED"/>
    <property type="match status" value="1"/>
</dbReference>
<dbReference type="RefSeq" id="XP_007676372.1">
    <property type="nucleotide sequence ID" value="XM_007678182.1"/>
</dbReference>
<evidence type="ECO:0000313" key="3">
    <source>
        <dbReference type="Proteomes" id="UP000011761"/>
    </source>
</evidence>
<protein>
    <submittedName>
        <fullName evidence="2">Uncharacterized protein</fullName>
    </submittedName>
</protein>